<dbReference type="Gramene" id="KRH57818">
    <property type="protein sequence ID" value="KRH57818"/>
    <property type="gene ID" value="GLYMA_05G086100"/>
</dbReference>
<dbReference type="EMBL" id="CM000838">
    <property type="protein sequence ID" value="KRH57818.1"/>
    <property type="molecule type" value="Genomic_DNA"/>
</dbReference>
<dbReference type="AlphaFoldDB" id="A0A0R0JSD8"/>
<gene>
    <name evidence="1" type="ORF">GLYMA_05G086100</name>
</gene>
<proteinExistence type="predicted"/>
<name>A0A0R0JSD8_SOYBN</name>
<reference evidence="1 2" key="1">
    <citation type="journal article" date="2010" name="Nature">
        <title>Genome sequence of the palaeopolyploid soybean.</title>
        <authorList>
            <person name="Schmutz J."/>
            <person name="Cannon S.B."/>
            <person name="Schlueter J."/>
            <person name="Ma J."/>
            <person name="Mitros T."/>
            <person name="Nelson W."/>
            <person name="Hyten D.L."/>
            <person name="Song Q."/>
            <person name="Thelen J.J."/>
            <person name="Cheng J."/>
            <person name="Xu D."/>
            <person name="Hellsten U."/>
            <person name="May G.D."/>
            <person name="Yu Y."/>
            <person name="Sakurai T."/>
            <person name="Umezawa T."/>
            <person name="Bhattacharyya M.K."/>
            <person name="Sandhu D."/>
            <person name="Valliyodan B."/>
            <person name="Lindquist E."/>
            <person name="Peto M."/>
            <person name="Grant D."/>
            <person name="Shu S."/>
            <person name="Goodstein D."/>
            <person name="Barry K."/>
            <person name="Futrell-Griggs M."/>
            <person name="Abernathy B."/>
            <person name="Du J."/>
            <person name="Tian Z."/>
            <person name="Zhu L."/>
            <person name="Gill N."/>
            <person name="Joshi T."/>
            <person name="Libault M."/>
            <person name="Sethuraman A."/>
            <person name="Zhang X.-C."/>
            <person name="Shinozaki K."/>
            <person name="Nguyen H.T."/>
            <person name="Wing R.A."/>
            <person name="Cregan P."/>
            <person name="Specht J."/>
            <person name="Grimwood J."/>
            <person name="Rokhsar D."/>
            <person name="Stacey G."/>
            <person name="Shoemaker R.C."/>
            <person name="Jackson S.A."/>
        </authorList>
    </citation>
    <scope>NUCLEOTIDE SEQUENCE</scope>
    <source>
        <strain evidence="2">cv. Williams 82</strain>
        <tissue evidence="1">Callus</tissue>
    </source>
</reference>
<keyword evidence="3" id="KW-1185">Reference proteome</keyword>
<sequence length="71" mass="7838">MVAELPQQMLEVSTFVTLVADDNSSVSIKLIRRQVIVVVHSLARAATSKATPHFYYLVPTCIDASTTMKMI</sequence>
<dbReference type="InParanoid" id="A0A0R0JSD8"/>
<dbReference type="EnsemblPlants" id="KRH57818">
    <property type="protein sequence ID" value="KRH57818"/>
    <property type="gene ID" value="GLYMA_05G086100"/>
</dbReference>
<evidence type="ECO:0000313" key="2">
    <source>
        <dbReference type="EnsemblPlants" id="KRH57818"/>
    </source>
</evidence>
<reference evidence="1" key="3">
    <citation type="submission" date="2018-07" db="EMBL/GenBank/DDBJ databases">
        <title>WGS assembly of Glycine max.</title>
        <authorList>
            <person name="Schmutz J."/>
            <person name="Cannon S."/>
            <person name="Schlueter J."/>
            <person name="Ma J."/>
            <person name="Mitros T."/>
            <person name="Nelson W."/>
            <person name="Hyten D."/>
            <person name="Song Q."/>
            <person name="Thelen J."/>
            <person name="Cheng J."/>
            <person name="Xu D."/>
            <person name="Hellsten U."/>
            <person name="May G."/>
            <person name="Yu Y."/>
            <person name="Sakurai T."/>
            <person name="Umezawa T."/>
            <person name="Bhattacharyya M."/>
            <person name="Sandhu D."/>
            <person name="Valliyodan B."/>
            <person name="Lindquist E."/>
            <person name="Peto M."/>
            <person name="Grant D."/>
            <person name="Shu S."/>
            <person name="Goodstein D."/>
            <person name="Barry K."/>
            <person name="Futrell-Griggs M."/>
            <person name="Abernathy B."/>
            <person name="Du J."/>
            <person name="Tian Z."/>
            <person name="Zhu L."/>
            <person name="Gill N."/>
            <person name="Joshi T."/>
            <person name="Libault M."/>
            <person name="Sethuraman A."/>
            <person name="Zhang X."/>
            <person name="Shinozaki K."/>
            <person name="Nguyen H."/>
            <person name="Wing R."/>
            <person name="Cregan P."/>
            <person name="Specht J."/>
            <person name="Grimwood J."/>
            <person name="Rokhsar D."/>
            <person name="Stacey G."/>
            <person name="Shoemaker R."/>
            <person name="Jackson S."/>
        </authorList>
    </citation>
    <scope>NUCLEOTIDE SEQUENCE</scope>
    <source>
        <tissue evidence="1">Callus</tissue>
    </source>
</reference>
<reference evidence="2" key="2">
    <citation type="submission" date="2018-02" db="UniProtKB">
        <authorList>
            <consortium name="EnsemblPlants"/>
        </authorList>
    </citation>
    <scope>IDENTIFICATION</scope>
    <source>
        <strain evidence="2">Williams 82</strain>
    </source>
</reference>
<protein>
    <submittedName>
        <fullName evidence="1 2">Uncharacterized protein</fullName>
    </submittedName>
</protein>
<evidence type="ECO:0000313" key="1">
    <source>
        <dbReference type="EMBL" id="KRH57818.1"/>
    </source>
</evidence>
<evidence type="ECO:0000313" key="3">
    <source>
        <dbReference type="Proteomes" id="UP000008827"/>
    </source>
</evidence>
<accession>A0A0R0JSD8</accession>
<dbReference type="Proteomes" id="UP000008827">
    <property type="component" value="Chromosome 5"/>
</dbReference>
<organism evidence="1">
    <name type="scientific">Glycine max</name>
    <name type="common">Soybean</name>
    <name type="synonym">Glycine hispida</name>
    <dbReference type="NCBI Taxonomy" id="3847"/>
    <lineage>
        <taxon>Eukaryota</taxon>
        <taxon>Viridiplantae</taxon>
        <taxon>Streptophyta</taxon>
        <taxon>Embryophyta</taxon>
        <taxon>Tracheophyta</taxon>
        <taxon>Spermatophyta</taxon>
        <taxon>Magnoliopsida</taxon>
        <taxon>eudicotyledons</taxon>
        <taxon>Gunneridae</taxon>
        <taxon>Pentapetalae</taxon>
        <taxon>rosids</taxon>
        <taxon>fabids</taxon>
        <taxon>Fabales</taxon>
        <taxon>Fabaceae</taxon>
        <taxon>Papilionoideae</taxon>
        <taxon>50 kb inversion clade</taxon>
        <taxon>NPAAA clade</taxon>
        <taxon>indigoferoid/millettioid clade</taxon>
        <taxon>Phaseoleae</taxon>
        <taxon>Glycine</taxon>
        <taxon>Glycine subgen. Soja</taxon>
    </lineage>
</organism>